<protein>
    <recommendedName>
        <fullName evidence="3">AraC family transcriptional regulator</fullName>
    </recommendedName>
</protein>
<gene>
    <name evidence="1" type="ORF">GCM10009745_27690</name>
</gene>
<evidence type="ECO:0000313" key="2">
    <source>
        <dbReference type="Proteomes" id="UP001500280"/>
    </source>
</evidence>
<keyword evidence="2" id="KW-1185">Reference proteome</keyword>
<dbReference type="Proteomes" id="UP001500280">
    <property type="component" value="Unassembled WGS sequence"/>
</dbReference>
<sequence>MSLGAEEGVGWIGGVAGRDRGRGGEWIGVVGVAWGVGAVGRDRVWGGALGV</sequence>
<comment type="caution">
    <text evidence="1">The sequence shown here is derived from an EMBL/GenBank/DDBJ whole genome shotgun (WGS) entry which is preliminary data.</text>
</comment>
<proteinExistence type="predicted"/>
<accession>A0ABP4T4D5</accession>
<reference evidence="2" key="1">
    <citation type="journal article" date="2019" name="Int. J. Syst. Evol. Microbiol.">
        <title>The Global Catalogue of Microorganisms (GCM) 10K type strain sequencing project: providing services to taxonomists for standard genome sequencing and annotation.</title>
        <authorList>
            <consortium name="The Broad Institute Genomics Platform"/>
            <consortium name="The Broad Institute Genome Sequencing Center for Infectious Disease"/>
            <person name="Wu L."/>
            <person name="Ma J."/>
        </authorList>
    </citation>
    <scope>NUCLEOTIDE SEQUENCE [LARGE SCALE GENOMIC DNA]</scope>
    <source>
        <strain evidence="2">JCM 14307</strain>
    </source>
</reference>
<evidence type="ECO:0000313" key="1">
    <source>
        <dbReference type="EMBL" id="GAA1681929.1"/>
    </source>
</evidence>
<dbReference type="EMBL" id="BAAANF010000009">
    <property type="protein sequence ID" value="GAA1681929.1"/>
    <property type="molecule type" value="Genomic_DNA"/>
</dbReference>
<evidence type="ECO:0008006" key="3">
    <source>
        <dbReference type="Google" id="ProtNLM"/>
    </source>
</evidence>
<organism evidence="1 2">
    <name type="scientific">Kribbella yunnanensis</name>
    <dbReference type="NCBI Taxonomy" id="190194"/>
    <lineage>
        <taxon>Bacteria</taxon>
        <taxon>Bacillati</taxon>
        <taxon>Actinomycetota</taxon>
        <taxon>Actinomycetes</taxon>
        <taxon>Propionibacteriales</taxon>
        <taxon>Kribbellaceae</taxon>
        <taxon>Kribbella</taxon>
    </lineage>
</organism>
<name>A0ABP4T4D5_9ACTN</name>